<comment type="caution">
    <text evidence="3">The sequence shown here is derived from an EMBL/GenBank/DDBJ whole genome shotgun (WGS) entry which is preliminary data.</text>
</comment>
<evidence type="ECO:0000313" key="4">
    <source>
        <dbReference type="Proteomes" id="UP000004095"/>
    </source>
</evidence>
<dbReference type="EMBL" id="AAWS01000008">
    <property type="protein sequence ID" value="EAY30063.1"/>
    <property type="molecule type" value="Genomic_DNA"/>
</dbReference>
<evidence type="ECO:0000313" key="3">
    <source>
        <dbReference type="EMBL" id="EAY30063.1"/>
    </source>
</evidence>
<dbReference type="InterPro" id="IPR007527">
    <property type="entry name" value="Znf_SWIM"/>
</dbReference>
<evidence type="ECO:0000256" key="1">
    <source>
        <dbReference type="PROSITE-ProRule" id="PRU00325"/>
    </source>
</evidence>
<name>A1ZHQ6_MICM2</name>
<dbReference type="Proteomes" id="UP000004095">
    <property type="component" value="Unassembled WGS sequence"/>
</dbReference>
<dbReference type="RefSeq" id="WP_002695613.1">
    <property type="nucleotide sequence ID" value="NZ_AAWS01000008.1"/>
</dbReference>
<dbReference type="GO" id="GO:0008270">
    <property type="term" value="F:zinc ion binding"/>
    <property type="evidence" value="ECO:0007669"/>
    <property type="project" value="UniProtKB-KW"/>
</dbReference>
<dbReference type="AlphaFoldDB" id="A1ZHQ6"/>
<sequence length="140" mass="16178">MLPFPNFEQVIDTKVASSGHRYYAYGHITNIRLKEFREWTAKVKGSQSYDVEIKIGNGYVEHFKCDCSDGCLGEVCKHVVAVLYHIKEDRLQTEEDFIELSNEVNGMLAGLSKEDLKAFMVEFATQNKKFRERLMLEFGQ</sequence>
<proteinExistence type="predicted"/>
<keyword evidence="1" id="KW-0863">Zinc-finger</keyword>
<gene>
    <name evidence="3" type="ORF">M23134_05396</name>
</gene>
<accession>A1ZHQ6</accession>
<reference evidence="3 4" key="1">
    <citation type="submission" date="2007-01" db="EMBL/GenBank/DDBJ databases">
        <authorList>
            <person name="Haygood M."/>
            <person name="Podell S."/>
            <person name="Anderson C."/>
            <person name="Hopkinson B."/>
            <person name="Roe K."/>
            <person name="Barbeau K."/>
            <person name="Gaasterland T."/>
            <person name="Ferriera S."/>
            <person name="Johnson J."/>
            <person name="Kravitz S."/>
            <person name="Beeson K."/>
            <person name="Sutton G."/>
            <person name="Rogers Y.-H."/>
            <person name="Friedman R."/>
            <person name="Frazier M."/>
            <person name="Venter J.C."/>
        </authorList>
    </citation>
    <scope>NUCLEOTIDE SEQUENCE [LARGE SCALE GENOMIC DNA]</scope>
    <source>
        <strain evidence="3 4">ATCC 23134</strain>
    </source>
</reference>
<feature type="domain" description="SWIM-type" evidence="2">
    <location>
        <begin position="49"/>
        <end position="87"/>
    </location>
</feature>
<evidence type="ECO:0000259" key="2">
    <source>
        <dbReference type="PROSITE" id="PS50966"/>
    </source>
</evidence>
<protein>
    <submittedName>
        <fullName evidence="3">Swim zinc finger domain protein</fullName>
    </submittedName>
</protein>
<keyword evidence="1" id="KW-0479">Metal-binding</keyword>
<dbReference type="eggNOG" id="COG4715">
    <property type="taxonomic scope" value="Bacteria"/>
</dbReference>
<keyword evidence="4" id="KW-1185">Reference proteome</keyword>
<dbReference type="PROSITE" id="PS50966">
    <property type="entry name" value="ZF_SWIM"/>
    <property type="match status" value="1"/>
</dbReference>
<organism evidence="3 4">
    <name type="scientific">Microscilla marina ATCC 23134</name>
    <dbReference type="NCBI Taxonomy" id="313606"/>
    <lineage>
        <taxon>Bacteria</taxon>
        <taxon>Pseudomonadati</taxon>
        <taxon>Bacteroidota</taxon>
        <taxon>Cytophagia</taxon>
        <taxon>Cytophagales</taxon>
        <taxon>Microscillaceae</taxon>
        <taxon>Microscilla</taxon>
    </lineage>
</organism>
<keyword evidence="1" id="KW-0862">Zinc</keyword>
<dbReference type="OrthoDB" id="9760715at2"/>